<dbReference type="Gene3D" id="3.30.497.10">
    <property type="entry name" value="Antithrombin, subunit I, domain 2"/>
    <property type="match status" value="1"/>
</dbReference>
<evidence type="ECO:0000256" key="1">
    <source>
        <dbReference type="RuleBase" id="RU000411"/>
    </source>
</evidence>
<comment type="similarity">
    <text evidence="1">Belongs to the serpin family.</text>
</comment>
<dbReference type="PANTHER" id="PTHR11461:SF211">
    <property type="entry name" value="GH10112P-RELATED"/>
    <property type="match status" value="1"/>
</dbReference>
<dbReference type="Pfam" id="PF00079">
    <property type="entry name" value="Serpin"/>
    <property type="match status" value="1"/>
</dbReference>
<dbReference type="PROSITE" id="PS00284">
    <property type="entry name" value="SERPIN"/>
    <property type="match status" value="1"/>
</dbReference>
<comment type="caution">
    <text evidence="3">The sequence shown here is derived from an EMBL/GenBank/DDBJ whole genome shotgun (WGS) entry which is preliminary data.</text>
</comment>
<accession>A0ABT7LYK9</accession>
<gene>
    <name evidence="3" type="ORF">QQ055_06410</name>
</gene>
<evidence type="ECO:0000313" key="4">
    <source>
        <dbReference type="Proteomes" id="UP001230986"/>
    </source>
</evidence>
<dbReference type="InterPro" id="IPR042185">
    <property type="entry name" value="Serpin_sf_2"/>
</dbReference>
<dbReference type="InterPro" id="IPR042178">
    <property type="entry name" value="Serpin_sf_1"/>
</dbReference>
<dbReference type="CDD" id="cd19588">
    <property type="entry name" value="serpin_miropin-like"/>
    <property type="match status" value="1"/>
</dbReference>
<evidence type="ECO:0000259" key="2">
    <source>
        <dbReference type="SMART" id="SM00093"/>
    </source>
</evidence>
<dbReference type="SMART" id="SM00093">
    <property type="entry name" value="SERPIN"/>
    <property type="match status" value="1"/>
</dbReference>
<dbReference type="InterPro" id="IPR036186">
    <property type="entry name" value="Serpin_sf"/>
</dbReference>
<dbReference type="Gene3D" id="2.30.39.10">
    <property type="entry name" value="Alpha-1-antitrypsin, domain 1"/>
    <property type="match status" value="1"/>
</dbReference>
<dbReference type="Proteomes" id="UP001230986">
    <property type="component" value="Unassembled WGS sequence"/>
</dbReference>
<protein>
    <submittedName>
        <fullName evidence="3">Serpin family protein</fullName>
    </submittedName>
</protein>
<feature type="domain" description="Serpin" evidence="2">
    <location>
        <begin position="64"/>
        <end position="421"/>
    </location>
</feature>
<sequence length="425" mass="48051">MKIQLMRSSAIAALVMLGLLGSVGLDYLDLGMAQSQPIYSQQTPMNSIPTVDERLITANTQFGFNLFSQLSQQEGEKNIFISPSSIAIALSMAYNGATGDTQQAMAQALEIQGLSLSEVNQAYADFKTVLENADPQVQLQIANSLWARQDITFDPQFLQNNRQFYRAQVTNLDFQDPAATQTINNWVKENTNGKINQIVDRLRPDDVLFLINAIYFKGNWTTQFDKAQTTNQPFYVSNTQTKTVPLMSQRGNYRYLETDNFQAISLPYSNGRWSLYVFLPKPDRNLAQFQQQLNAENWDTWMAQFRRREGSIQLPRFKMEYSTNLEQTLSALGMGVAFSRQAEFTQMTTEPVYIDQVKHKTFVEVNEEGTEAAAVTSIGIRTTSAQMPTEPFQMVVDRPFFCAIRDNQTGSLLFLGSIVDPALNR</sequence>
<dbReference type="InterPro" id="IPR000215">
    <property type="entry name" value="Serpin_fam"/>
</dbReference>
<dbReference type="InterPro" id="IPR023795">
    <property type="entry name" value="Serpin_CS"/>
</dbReference>
<dbReference type="SUPFAM" id="SSF56574">
    <property type="entry name" value="Serpins"/>
    <property type="match status" value="1"/>
</dbReference>
<dbReference type="EMBL" id="JASVEJ010000024">
    <property type="protein sequence ID" value="MDL5057097.1"/>
    <property type="molecule type" value="Genomic_DNA"/>
</dbReference>
<organism evidence="3 4">
    <name type="scientific">Geitlerinema calcuttense NRMC-F 0142</name>
    <dbReference type="NCBI Taxonomy" id="2922238"/>
    <lineage>
        <taxon>Bacteria</taxon>
        <taxon>Bacillati</taxon>
        <taxon>Cyanobacteriota</taxon>
        <taxon>Cyanophyceae</taxon>
        <taxon>Geitlerinematales</taxon>
        <taxon>Geitlerinemataceae</taxon>
        <taxon>Geitlerinema</taxon>
    </lineage>
</organism>
<name>A0ABT7LYK9_9CYAN</name>
<dbReference type="InterPro" id="IPR023796">
    <property type="entry name" value="Serpin_dom"/>
</dbReference>
<keyword evidence="4" id="KW-1185">Reference proteome</keyword>
<proteinExistence type="inferred from homology"/>
<evidence type="ECO:0000313" key="3">
    <source>
        <dbReference type="EMBL" id="MDL5057097.1"/>
    </source>
</evidence>
<dbReference type="PANTHER" id="PTHR11461">
    <property type="entry name" value="SERINE PROTEASE INHIBITOR, SERPIN"/>
    <property type="match status" value="1"/>
</dbReference>
<reference evidence="3 4" key="1">
    <citation type="submission" date="2023-06" db="EMBL/GenBank/DDBJ databases">
        <title>Whole genome sequence of Oscillatoria calcuttensis NRMC-F 0142.</title>
        <authorList>
            <person name="Shakena Fathima T."/>
            <person name="Muralitharan G."/>
            <person name="Thajuddin N."/>
        </authorList>
    </citation>
    <scope>NUCLEOTIDE SEQUENCE [LARGE SCALE GENOMIC DNA]</scope>
    <source>
        <strain evidence="3 4">NRMC-F 0142</strain>
    </source>
</reference>
<dbReference type="RefSeq" id="WP_284475842.1">
    <property type="nucleotide sequence ID" value="NZ_JASVEJ010000024.1"/>
</dbReference>